<gene>
    <name evidence="6" type="ORF">P2L57_29495</name>
</gene>
<evidence type="ECO:0000256" key="2">
    <source>
        <dbReference type="SAM" id="Coils"/>
    </source>
</evidence>
<feature type="region of interest" description="Disordered" evidence="3">
    <location>
        <begin position="902"/>
        <end position="937"/>
    </location>
</feature>
<dbReference type="RefSeq" id="WP_275819580.1">
    <property type="nucleotide sequence ID" value="NZ_BAAANM010000028.1"/>
</dbReference>
<dbReference type="Gene3D" id="1.25.40.10">
    <property type="entry name" value="Tetratricopeptide repeat domain"/>
    <property type="match status" value="1"/>
</dbReference>
<dbReference type="Pfam" id="PF01476">
    <property type="entry name" value="LysM"/>
    <property type="match status" value="2"/>
</dbReference>
<dbReference type="Gene3D" id="3.10.350.10">
    <property type="entry name" value="LysM domain"/>
    <property type="match status" value="2"/>
</dbReference>
<feature type="compositionally biased region" description="Low complexity" evidence="3">
    <location>
        <begin position="134"/>
        <end position="161"/>
    </location>
</feature>
<dbReference type="PANTHER" id="PTHR34700">
    <property type="entry name" value="POTASSIUM BINDING PROTEIN KBP"/>
    <property type="match status" value="1"/>
</dbReference>
<dbReference type="SUPFAM" id="SSF54106">
    <property type="entry name" value="LysM domain"/>
    <property type="match status" value="1"/>
</dbReference>
<feature type="region of interest" description="Disordered" evidence="3">
    <location>
        <begin position="209"/>
        <end position="231"/>
    </location>
</feature>
<feature type="transmembrane region" description="Helical" evidence="4">
    <location>
        <begin position="59"/>
        <end position="84"/>
    </location>
</feature>
<keyword evidence="7" id="KW-1185">Reference proteome</keyword>
<organism evidence="6 7">
    <name type="scientific">Streptantibioticus ferralitis</name>
    <dbReference type="NCBI Taxonomy" id="236510"/>
    <lineage>
        <taxon>Bacteria</taxon>
        <taxon>Bacillati</taxon>
        <taxon>Actinomycetota</taxon>
        <taxon>Actinomycetes</taxon>
        <taxon>Kitasatosporales</taxon>
        <taxon>Streptomycetaceae</taxon>
        <taxon>Streptantibioticus</taxon>
    </lineage>
</organism>
<feature type="compositionally biased region" description="Polar residues" evidence="3">
    <location>
        <begin position="215"/>
        <end position="227"/>
    </location>
</feature>
<feature type="compositionally biased region" description="Low complexity" evidence="3">
    <location>
        <begin position="910"/>
        <end position="923"/>
    </location>
</feature>
<evidence type="ECO:0000256" key="3">
    <source>
        <dbReference type="SAM" id="MobiDB-lite"/>
    </source>
</evidence>
<keyword evidence="4" id="KW-1133">Transmembrane helix</keyword>
<feature type="domain" description="LysM" evidence="5">
    <location>
        <begin position="160"/>
        <end position="207"/>
    </location>
</feature>
<dbReference type="Gene3D" id="1.10.10.10">
    <property type="entry name" value="Winged helix-like DNA-binding domain superfamily/Winged helix DNA-binding domain"/>
    <property type="match status" value="1"/>
</dbReference>
<dbReference type="PANTHER" id="PTHR34700:SF4">
    <property type="entry name" value="PHAGE-LIKE ELEMENT PBSX PROTEIN XKDP"/>
    <property type="match status" value="1"/>
</dbReference>
<dbReference type="Proteomes" id="UP001220022">
    <property type="component" value="Unassembled WGS sequence"/>
</dbReference>
<feature type="compositionally biased region" description="Low complexity" evidence="3">
    <location>
        <begin position="312"/>
        <end position="357"/>
    </location>
</feature>
<feature type="compositionally biased region" description="Low complexity" evidence="3">
    <location>
        <begin position="368"/>
        <end position="385"/>
    </location>
</feature>
<feature type="compositionally biased region" description="Acidic residues" evidence="3">
    <location>
        <begin position="796"/>
        <end position="805"/>
    </location>
</feature>
<name>A0ABT5Z792_9ACTN</name>
<feature type="transmembrane region" description="Helical" evidence="4">
    <location>
        <begin position="104"/>
        <end position="124"/>
    </location>
</feature>
<evidence type="ECO:0000313" key="7">
    <source>
        <dbReference type="Proteomes" id="UP001220022"/>
    </source>
</evidence>
<dbReference type="InterPro" id="IPR036388">
    <property type="entry name" value="WH-like_DNA-bd_sf"/>
</dbReference>
<keyword evidence="4" id="KW-0812">Transmembrane</keyword>
<evidence type="ECO:0000259" key="5">
    <source>
        <dbReference type="PROSITE" id="PS51782"/>
    </source>
</evidence>
<feature type="region of interest" description="Disordered" evidence="3">
    <location>
        <begin position="857"/>
        <end position="884"/>
    </location>
</feature>
<feature type="domain" description="LysM" evidence="5">
    <location>
        <begin position="233"/>
        <end position="289"/>
    </location>
</feature>
<dbReference type="InterPro" id="IPR005158">
    <property type="entry name" value="BTAD"/>
</dbReference>
<comment type="caution">
    <text evidence="6">The sequence shown here is derived from an EMBL/GenBank/DDBJ whole genome shotgun (WGS) entry which is preliminary data.</text>
</comment>
<keyword evidence="4" id="KW-0472">Membrane</keyword>
<keyword evidence="2" id="KW-0175">Coiled coil</keyword>
<dbReference type="InterPro" id="IPR036779">
    <property type="entry name" value="LysM_dom_sf"/>
</dbReference>
<dbReference type="InterPro" id="IPR011990">
    <property type="entry name" value="TPR-like_helical_dom_sf"/>
</dbReference>
<keyword evidence="1" id="KW-0902">Two-component regulatory system</keyword>
<dbReference type="InterPro" id="IPR018392">
    <property type="entry name" value="LysM"/>
</dbReference>
<feature type="region of interest" description="Disordered" evidence="3">
    <location>
        <begin position="134"/>
        <end position="166"/>
    </location>
</feature>
<proteinExistence type="predicted"/>
<feature type="region of interest" description="Disordered" evidence="3">
    <location>
        <begin position="289"/>
        <end position="385"/>
    </location>
</feature>
<reference evidence="6 7" key="1">
    <citation type="submission" date="2023-03" db="EMBL/GenBank/DDBJ databases">
        <title>Draft genome sequence of type strain Streptomyces ferralitis JCM 14344.</title>
        <authorList>
            <person name="Klaysubun C."/>
            <person name="Duangmal K."/>
        </authorList>
    </citation>
    <scope>NUCLEOTIDE SEQUENCE [LARGE SCALE GENOMIC DNA]</scope>
    <source>
        <strain evidence="6 7">JCM 14344</strain>
    </source>
</reference>
<evidence type="ECO:0000256" key="4">
    <source>
        <dbReference type="SAM" id="Phobius"/>
    </source>
</evidence>
<feature type="compositionally biased region" description="Pro residues" evidence="3">
    <location>
        <begin position="358"/>
        <end position="367"/>
    </location>
</feature>
<protein>
    <submittedName>
        <fullName evidence="6">LysM peptidoglycan-binding domain-containing protein</fullName>
    </submittedName>
</protein>
<evidence type="ECO:0000313" key="6">
    <source>
        <dbReference type="EMBL" id="MDF2259706.1"/>
    </source>
</evidence>
<dbReference type="SMART" id="SM01043">
    <property type="entry name" value="BTAD"/>
    <property type="match status" value="1"/>
</dbReference>
<dbReference type="InterPro" id="IPR052196">
    <property type="entry name" value="Bact_Kbp"/>
</dbReference>
<dbReference type="PROSITE" id="PS51782">
    <property type="entry name" value="LYSM"/>
    <property type="match status" value="2"/>
</dbReference>
<feature type="coiled-coil region" evidence="2">
    <location>
        <begin position="1141"/>
        <end position="1168"/>
    </location>
</feature>
<feature type="region of interest" description="Disordered" evidence="3">
    <location>
        <begin position="732"/>
        <end position="774"/>
    </location>
</feature>
<sequence length="1174" mass="123887">MQRRMRPAALARAAVCLIGLAALLAGVPYLLWHWGTLPTHAPTLSQVRAALTQPDDGSLLFTVLTIAAWVAWVWCLVPVLIEIIAVLARRTTPRLPGLAAPQRLAGFLVGGILLIATPATAMAATAPTAAAAPATATAPQRTAPATTPAAAAAHAPTAGPTHTVRHGDTLWDLAERYLGDGMRWKDIADLNPGTQAGALVDGSELRLPADAHSPATATGPDTSNTQAARPDRAAYTVRSGDNLSGIAHDQLHDASAWPAIYNLNKGEALPDGGQFDSPDLIEPGQQLALPAQPAGDGTASHPTSTPTPPPTHSAGGQATTQPVTPSAPATAVPTTPSPTSTPTRATPAPAQQTTPAAPTKPPTPQQTPAPTTHSPTPTTIAPAGTTHPVNRSILVMLGGGLLASSLLTALAARRIWQQRARRPGHRIAMPTGSTAATEHALRATEDPDGTTLIEGALRTAAVYLAQAARPLPHLIAALHGDDGLTLYLADPAPPVAPFTTNDGDLTRWHCPADTSELLGPDHTGDVDAPYPLLLPIGGDGDGRSVLVDLEHFGLIRLTGPRREQVLRTLAIEVATSPFADCLTAHILGPACPGLTELVPERLTTTPDPTAAVHGLAAWHRDQQTALEAVDADSMRHARAGGDNLASWTPHVLLAAHDFTEDHWNDLQEAVTARPRSATALITTSAPHPTLESGWELATDERAVAIPGTDLTCIPLSLADEDYHDIIDSLATTGQPDHLAPARPAEGHPSDGQDEAAWSSDQPSTPVEPQVEPQVEPVGSPLELQLEPAASALEWDWEPTPDEDEPDAPRGLQESAVDDEPAEPGAAMDAGAPERSDTEGGDAGTDALISQLAGLDADSPGQAQLEDTPAPHDEPRHAPSPTSPADISAVIIPAVLPAGLPSPTMAPPPALAAEHPAQPAPARATEPPHNPEPTGPVIRVLGPVEITGARGELDRYQRPSTEIAAWIALHPGRDHHALDEAIWPGKNVSRQSRNSAISRLRAWLGVDEHNHPYLPHVSDTVDARYRLADAVTCDWAVFQRLASHGMRTSGPDGDQALREALEWVRSRPFAGVPPRRYTWAEHWIQEMISTIVDVATELGDRRLQVCDPRGALWAATKGLDAAPEMEQLHRIAFRAHHDLGDHHGLERAVQRLEDLLMELQVDMDEETSDLLHTLA</sequence>
<dbReference type="EMBL" id="JARHTQ010000025">
    <property type="protein sequence ID" value="MDF2259706.1"/>
    <property type="molecule type" value="Genomic_DNA"/>
</dbReference>
<feature type="region of interest" description="Disordered" evidence="3">
    <location>
        <begin position="796"/>
        <end position="844"/>
    </location>
</feature>
<dbReference type="SMART" id="SM00257">
    <property type="entry name" value="LysM"/>
    <property type="match status" value="2"/>
</dbReference>
<accession>A0ABT5Z792</accession>
<dbReference type="CDD" id="cd00118">
    <property type="entry name" value="LysM"/>
    <property type="match status" value="2"/>
</dbReference>
<evidence type="ECO:0000256" key="1">
    <source>
        <dbReference type="ARBA" id="ARBA00023012"/>
    </source>
</evidence>